<dbReference type="GO" id="GO:0016747">
    <property type="term" value="F:acyltransferase activity, transferring groups other than amino-acyl groups"/>
    <property type="evidence" value="ECO:0007669"/>
    <property type="project" value="InterPro"/>
</dbReference>
<gene>
    <name evidence="3" type="ORF">GB882_09835</name>
</gene>
<dbReference type="OrthoDB" id="3425968at2"/>
<accession>A0A7J9UWI2</accession>
<dbReference type="PROSITE" id="PS51186">
    <property type="entry name" value="GNAT"/>
    <property type="match status" value="1"/>
</dbReference>
<dbReference type="InterPro" id="IPR016181">
    <property type="entry name" value="Acyl_CoA_acyltransferase"/>
</dbReference>
<dbReference type="Gene3D" id="3.40.630.30">
    <property type="match status" value="1"/>
</dbReference>
<dbReference type="Proteomes" id="UP000429644">
    <property type="component" value="Unassembled WGS sequence"/>
</dbReference>
<evidence type="ECO:0000313" key="4">
    <source>
        <dbReference type="Proteomes" id="UP000429644"/>
    </source>
</evidence>
<dbReference type="EMBL" id="WHPD01002123">
    <property type="protein sequence ID" value="MPV88968.1"/>
    <property type="molecule type" value="Genomic_DNA"/>
</dbReference>
<comment type="caution">
    <text evidence="3">The sequence shown here is derived from an EMBL/GenBank/DDBJ whole genome shotgun (WGS) entry which is preliminary data.</text>
</comment>
<reference evidence="3 4" key="1">
    <citation type="submission" date="2019-10" db="EMBL/GenBank/DDBJ databases">
        <title>Georgenia wutianyii sp. nov. and Georgenia yuyongxinii sp. nov. isolated from plateau pika (Ochotona curzoniae) in the Qinghai-Tibet plateau of China.</title>
        <authorList>
            <person name="Tian Z."/>
        </authorList>
    </citation>
    <scope>NUCLEOTIDE SEQUENCE [LARGE SCALE GENOMIC DNA]</scope>
    <source>
        <strain evidence="3 4">JCM 15130</strain>
    </source>
</reference>
<evidence type="ECO:0000313" key="3">
    <source>
        <dbReference type="EMBL" id="MPV88968.1"/>
    </source>
</evidence>
<feature type="region of interest" description="Disordered" evidence="1">
    <location>
        <begin position="176"/>
        <end position="196"/>
    </location>
</feature>
<keyword evidence="3" id="KW-0808">Transferase</keyword>
<dbReference type="AlphaFoldDB" id="A0A7J9UWI2"/>
<feature type="compositionally biased region" description="Gly residues" evidence="1">
    <location>
        <begin position="180"/>
        <end position="190"/>
    </location>
</feature>
<evidence type="ECO:0000259" key="2">
    <source>
        <dbReference type="PROSITE" id="PS51186"/>
    </source>
</evidence>
<keyword evidence="4" id="KW-1185">Reference proteome</keyword>
<sequence length="196" mass="20205">MPNVRIKLLEDVPRSEAGPLATQLAALDVLPEQRDFSGSPASVVKRGVDDPTRRTFVILLEPPDGPPVPVGVGALHPDAAGRSVCPEPHVLLRGLSIDARHQGRGIGTAAVTQAVELAARLAPDARAVVLRVHRRNAAARRAYARAGFAPTGQRIDGPTGVEEVMVRRLDGRAAAPAGQGTAGVLGGAGAGSQAAR</sequence>
<organism evidence="3 4">
    <name type="scientific">Georgenia ruanii</name>
    <dbReference type="NCBI Taxonomy" id="348442"/>
    <lineage>
        <taxon>Bacteria</taxon>
        <taxon>Bacillati</taxon>
        <taxon>Actinomycetota</taxon>
        <taxon>Actinomycetes</taxon>
        <taxon>Micrococcales</taxon>
        <taxon>Bogoriellaceae</taxon>
        <taxon>Georgenia</taxon>
    </lineage>
</organism>
<dbReference type="Pfam" id="PF00583">
    <property type="entry name" value="Acetyltransf_1"/>
    <property type="match status" value="1"/>
</dbReference>
<proteinExistence type="predicted"/>
<dbReference type="RefSeq" id="WP_152231664.1">
    <property type="nucleotide sequence ID" value="NZ_BAAAOT010000019.1"/>
</dbReference>
<evidence type="ECO:0000256" key="1">
    <source>
        <dbReference type="SAM" id="MobiDB-lite"/>
    </source>
</evidence>
<protein>
    <submittedName>
        <fullName evidence="3">GNAT family N-acetyltransferase</fullName>
    </submittedName>
</protein>
<feature type="domain" description="N-acetyltransferase" evidence="2">
    <location>
        <begin position="4"/>
        <end position="170"/>
    </location>
</feature>
<dbReference type="SUPFAM" id="SSF55729">
    <property type="entry name" value="Acyl-CoA N-acyltransferases (Nat)"/>
    <property type="match status" value="1"/>
</dbReference>
<name>A0A7J9UWI2_9MICO</name>
<dbReference type="InterPro" id="IPR000182">
    <property type="entry name" value="GNAT_dom"/>
</dbReference>